<proteinExistence type="predicted"/>
<name>A0ABX4V477_9BURK</name>
<dbReference type="EMBL" id="PNXY01000013">
    <property type="protein sequence ID" value="PMS29316.1"/>
    <property type="molecule type" value="Genomic_DNA"/>
</dbReference>
<gene>
    <name evidence="2" type="ORF">C0Z16_19325</name>
</gene>
<accession>A0ABX4V477</accession>
<dbReference type="Proteomes" id="UP000235659">
    <property type="component" value="Unassembled WGS sequence"/>
</dbReference>
<keyword evidence="3" id="KW-1185">Reference proteome</keyword>
<evidence type="ECO:0000313" key="2">
    <source>
        <dbReference type="EMBL" id="PMS29316.1"/>
    </source>
</evidence>
<protein>
    <recommendedName>
        <fullName evidence="4">Roadblock/LAMTOR2 domain-containing protein</fullName>
    </recommendedName>
</protein>
<dbReference type="RefSeq" id="WP_102633725.1">
    <property type="nucleotide sequence ID" value="NZ_CADIJZ010000015.1"/>
</dbReference>
<reference evidence="2 3" key="1">
    <citation type="submission" date="2018-01" db="EMBL/GenBank/DDBJ databases">
        <title>Whole genome analyses suggest that Burkholderia sensu lato contains two further novel genera in the rhizoxinica-symbiotica group Mycetohabitans gen. nov., and Trinickia gen. nov.: implications for the evolution of diazotrophy and nodulation in the Burkholderiaceae.</title>
        <authorList>
            <person name="Estrada-de los Santos P."/>
            <person name="Palmer M."/>
            <person name="Chavez-Ramirez B."/>
            <person name="Beukes C."/>
            <person name="Steenkamp E.T."/>
            <person name="Hirsch A.M."/>
            <person name="Manyaka P."/>
            <person name="Maluk M."/>
            <person name="Lafos M."/>
            <person name="Crook M."/>
            <person name="Gross E."/>
            <person name="Simon M.F."/>
            <person name="Bueno dos Reis Junior F."/>
            <person name="Poole P.S."/>
            <person name="Venter S.N."/>
            <person name="James E.K."/>
        </authorList>
    </citation>
    <scope>NUCLEOTIDE SEQUENCE [LARGE SCALE GENOMIC DNA]</scope>
    <source>
        <strain evidence="2 3">WSM 3937</strain>
    </source>
</reference>
<feature type="region of interest" description="Disordered" evidence="1">
    <location>
        <begin position="1"/>
        <end position="22"/>
    </location>
</feature>
<organism evidence="2 3">
    <name type="scientific">Paraburkholderia rhynchosiae</name>
    <dbReference type="NCBI Taxonomy" id="487049"/>
    <lineage>
        <taxon>Bacteria</taxon>
        <taxon>Pseudomonadati</taxon>
        <taxon>Pseudomonadota</taxon>
        <taxon>Betaproteobacteria</taxon>
        <taxon>Burkholderiales</taxon>
        <taxon>Burkholderiaceae</taxon>
        <taxon>Paraburkholderia</taxon>
    </lineage>
</organism>
<comment type="caution">
    <text evidence="2">The sequence shown here is derived from an EMBL/GenBank/DDBJ whole genome shotgun (WGS) entry which is preliminary data.</text>
</comment>
<evidence type="ECO:0000313" key="3">
    <source>
        <dbReference type="Proteomes" id="UP000235659"/>
    </source>
</evidence>
<sequence>MANRAKEAKVTDDHNLAGDRAEQVPESLQTLAAYLERSLDAATSVVMMRHTTEVCTVYLGDPEGSREDLKQIGAISASLANGVLESTSSGVNLMQIRGQAYRFARSFTQVDGMAAVVFSTE</sequence>
<evidence type="ECO:0000256" key="1">
    <source>
        <dbReference type="SAM" id="MobiDB-lite"/>
    </source>
</evidence>
<evidence type="ECO:0008006" key="4">
    <source>
        <dbReference type="Google" id="ProtNLM"/>
    </source>
</evidence>